<feature type="domain" description="RdRp catalytic" evidence="28">
    <location>
        <begin position="584"/>
        <end position="769"/>
    </location>
</feature>
<evidence type="ECO:0000256" key="16">
    <source>
        <dbReference type="ARBA" id="ARBA00023042"/>
    </source>
</evidence>
<evidence type="ECO:0000256" key="5">
    <source>
        <dbReference type="ARBA" id="ARBA00022484"/>
    </source>
</evidence>
<evidence type="ECO:0000256" key="12">
    <source>
        <dbReference type="ARBA" id="ARBA00022801"/>
    </source>
</evidence>
<sequence length="2151" mass="247042">MDYCDDIADDLDDLYDNEEEHSTKQTYDSLPDYHLRNPLKDIKNEYQSFLSNESGISWRKRKSLHELKQHASNIECGNQIDLLINAASYFMISTDLSDMSNIAAMVLHRLSLDKPFARYMDLPALTNAFDDAMAVVDQLNLLLSRNLQQVVIIMNALSSRRPVPDKYSGNVQGGGVILNSGDYRVTITGSYIGVSYESSLGKERTLIYESDWIRGVADVYTQRFLLNISCTIGNKLNSYHYPTWDYVEQIIGWGDNVLLENGNNGFKLLKTYEALCAGYLMTMSDDLISDRFKFYNNTRYDLIEENPSWRKNLDQLDSLLHGAETVHWVSQVYGLHRIWGHPIIDCRKGMEKVITIGRKNIIRSTQLPDVIAGHFRMMLARGFRSKYKRLPVSNLSGVNDDFKLLIENNDPQCVDGKNPQIFNWADVKFEKNFQLPETFNLSMIVADKSVSPTRSELIKNIKKRKTVMNAELRRGVLRWINDSTIDPRMFLREVNDGLFPRDQMIIGLTPKERELNPTPRMFSLMSHQMRVYVVITEAMLSEHILPLFPQITMTDSLLDLSKKIYSNVKDLQHNSTSFKSKARRTVCFSLDFEKWNGHMRKESTGPMFTALGELFGLPNLYSNTYDIFESSYYYLADGSYIPRHAGGELIVEEPYSFTGHKGGMEGLRQKGWTLFTVVCLDYILSRHNCQYQIMGMGDNQVLVVTFYTHFVDLSGSISPRGITDLKNKMERLTSDLISTFGDLGLPLKPLETWTSESLFIYGKYPVWKGVPLSMDLKRLMRSFPFSNDDIMTIENILNTVAGGVTSAAQSCPFLGVSYIIGILMLNYAVYDLYRYHPLTGKGIGEMINTRFRMKTNGWTLQLKGHRQEYKIEKSSLDKDILMMMMIIVPRSLGGYVTFNWPTLLMRGFPDPLTRDLYVVKSMVNAHKNEGNGYVESLSNWSKLIYMPERNIKLLLEDILSLNTMRPVTPLAEVRQSVARFLSKSKKIKNGEFQDLMQIKNGEVEDILAETLCAGHVLHIRLIHDIYESTIIGYVDSIVSKVTKTATIQRLSMMESKKDVSLSLIACEDNYVMFYLWRSHHYGEEWSNECETEEAKRMRENSWGKVLKGITVPYPLSYMSLNTCYTGPGIPCTCNSSEGYISNHISDNAADPKIWELELGDGQPYMGSITAEKVTVQTGSKVYSSEPLVKRPVKLLRTINWFVPSDSNCAEIIKACLYSVTNVCPDQFTGISEGTSGAEAHRYRDSSLSHGTLTTCNYLYSSRMHISTDNLLKYSRGGKNCDIHFQAIMCAITEITNIYIATSNRRGEGMCRANHWHEICSRCITEIDEDFVDVPTRDASSFIPSRKTNKYLYVEGARISYIEDIRPYHNVIHGYAADGVYDRLSSVYKLNLLTDIVSDFITEQITQRSYDIQDVSTVSLHSGKMLNRLIYTKVKAESLFLTVASKIYLIAEFRMCKKFSEGDRYREEKVREMAMDYVSGANLGSFLGLGLYYSWGPIKSMERFSWFISPSTTPPTLSDACSSMQRSLLAFLRAERVNHRRITEHQIEDSKDCGLGYKLIMYNKLSGIPGSCEKCQLELASTPHHEYTKPNLVITCDQGHNILERYKLKVQIIRCTVDRLRKECESSTGTDLWVHKSRLPRLRYHSTEEIFSSLKMRPRFVNVDETYMASINQKSIVLPESCFKYKQEDIMKVISLPTSACYKYYDLLSYYKNIFPKGKKTWILGDGVGSTSEMYYRVVGWPAVTSTLIDSERVIPQTMPNLYESWDETQATDKISMVNKVNNIFHERWDEDWRDVYVECSSFISDIEILGPERWNDRNICLKRLMETQRWEFAISKDYIYTRRELESRISLLLKYTTKFQLITSPLRQKGHPEVWWVMRETSGHKYLDGMKSYIIYPEPVMKDIWIAYCSKMAGSRPLPDPTISLINENLVTKKEYLRMLNRAFSWSYFQSVGYLLPLESDFTHVLGRLQQGVRPIDVAYAHSGSTLKLYKDKEKELRAKLLTIAVSMLSTVSERFRLFADSGNWSLGWESKLSSKNWMPYLYRKNSGVPQSALNPDFIAVLSIYFSKRKMFSTYGNRISFAYTRKKNQKLAFPVAKNMILRLPSSSKDTDSTDKGPVTEPQTLDYDEIYEDFRVTTPPFPPPGNKTSDDR</sequence>
<keyword evidence="10" id="KW-0548">Nucleotidyltransferase</keyword>
<evidence type="ECO:0000256" key="1">
    <source>
        <dbReference type="ARBA" id="ARBA00004192"/>
    </source>
</evidence>
<keyword evidence="6" id="KW-0489">Methyltransferase</keyword>
<comment type="catalytic activity">
    <reaction evidence="19">
        <text>a 5'-end triphospho-adenylyl-adenylyl-cytidylyl-adenosine in mRNA + GDP + H(+) = a 5'-end (5'-triphosphoguanosine)-adenylyl-adenylyl-cytidylyl-adenosine in mRNA + diphosphate</text>
        <dbReference type="Rhea" id="RHEA:65436"/>
        <dbReference type="Rhea" id="RHEA-COMP:16797"/>
        <dbReference type="Rhea" id="RHEA-COMP:16799"/>
        <dbReference type="ChEBI" id="CHEBI:15378"/>
        <dbReference type="ChEBI" id="CHEBI:33019"/>
        <dbReference type="ChEBI" id="CHEBI:58189"/>
        <dbReference type="ChEBI" id="CHEBI:156484"/>
        <dbReference type="ChEBI" id="CHEBI:156503"/>
        <dbReference type="EC" id="2.7.7.88"/>
    </reaction>
</comment>
<comment type="catalytic activity">
    <reaction evidence="26">
        <text>GTP + H2O = GDP + phosphate + H(+)</text>
        <dbReference type="Rhea" id="RHEA:19669"/>
        <dbReference type="ChEBI" id="CHEBI:15377"/>
        <dbReference type="ChEBI" id="CHEBI:15378"/>
        <dbReference type="ChEBI" id="CHEBI:37565"/>
        <dbReference type="ChEBI" id="CHEBI:43474"/>
        <dbReference type="ChEBI" id="CHEBI:58189"/>
    </reaction>
</comment>
<keyword evidence="15" id="KW-0693">Viral RNA replication</keyword>
<keyword evidence="5 30" id="KW-0696">RNA-directed RNA polymerase</keyword>
<dbReference type="Proteomes" id="UP001256108">
    <property type="component" value="Segment"/>
</dbReference>
<protein>
    <recommendedName>
        <fullName evidence="23">Replicase</fullName>
        <ecNumber evidence="21">2.1.1.375</ecNumber>
        <ecNumber evidence="3">2.7.7.48</ecNumber>
        <ecNumber evidence="4">2.7.7.88</ecNumber>
    </recommendedName>
    <alternativeName>
        <fullName evidence="22">Transcriptase</fullName>
    </alternativeName>
</protein>
<keyword evidence="7" id="KW-0507">mRNA processing</keyword>
<dbReference type="GO" id="GO:0030430">
    <property type="term" value="C:host cell cytoplasm"/>
    <property type="evidence" value="ECO:0007669"/>
    <property type="project" value="UniProtKB-SubCell"/>
</dbReference>
<keyword evidence="18" id="KW-0511">Multifunctional enzyme</keyword>
<keyword evidence="14" id="KW-0946">Virion</keyword>
<evidence type="ECO:0000256" key="2">
    <source>
        <dbReference type="ARBA" id="ARBA00004328"/>
    </source>
</evidence>
<dbReference type="GO" id="GO:0004482">
    <property type="term" value="F:mRNA 5'-cap (guanine-N7-)-methyltransferase activity"/>
    <property type="evidence" value="ECO:0007669"/>
    <property type="project" value="InterPro"/>
</dbReference>
<evidence type="ECO:0000256" key="22">
    <source>
        <dbReference type="ARBA" id="ARBA00030436"/>
    </source>
</evidence>
<evidence type="ECO:0000256" key="18">
    <source>
        <dbReference type="ARBA" id="ARBA00023268"/>
    </source>
</evidence>
<name>A0AAE9MRU6_9RHAB</name>
<dbReference type="EC" id="2.1.1.375" evidence="21"/>
<evidence type="ECO:0000256" key="9">
    <source>
        <dbReference type="ARBA" id="ARBA00022691"/>
    </source>
</evidence>
<keyword evidence="31" id="KW-1185">Reference proteome</keyword>
<dbReference type="GO" id="GO:0044423">
    <property type="term" value="C:virion component"/>
    <property type="evidence" value="ECO:0007669"/>
    <property type="project" value="UniProtKB-KW"/>
</dbReference>
<keyword evidence="12" id="KW-0378">Hydrolase</keyword>
<evidence type="ECO:0000256" key="25">
    <source>
        <dbReference type="ARBA" id="ARBA00047370"/>
    </source>
</evidence>
<dbReference type="EC" id="2.7.7.48" evidence="3"/>
<evidence type="ECO:0000256" key="14">
    <source>
        <dbReference type="ARBA" id="ARBA00022844"/>
    </source>
</evidence>
<evidence type="ECO:0000256" key="24">
    <source>
        <dbReference type="ARBA" id="ARBA00047332"/>
    </source>
</evidence>
<comment type="catalytic activity">
    <reaction evidence="20">
        <text>a 5'-end (5'-triphosphoguanosine)-(2'-O-methyladenylyl)-adenylyl-cytidylyl-adenosine in mRNA + S-adenosyl-L-methionine = a 5'-end (N(7)-methyl 5'-triphosphoguanosine)-(2'-O-methyladenylyl)-adenylyl-cytidylyl-adenosine in mRNA + S-adenosyl-L-homocysteine</text>
        <dbReference type="Rhea" id="RHEA:65440"/>
        <dbReference type="Rhea" id="RHEA-COMP:16798"/>
        <dbReference type="Rhea" id="RHEA-COMP:16801"/>
        <dbReference type="ChEBI" id="CHEBI:57856"/>
        <dbReference type="ChEBI" id="CHEBI:59789"/>
        <dbReference type="ChEBI" id="CHEBI:156482"/>
        <dbReference type="ChEBI" id="CHEBI:156483"/>
    </reaction>
</comment>
<keyword evidence="9" id="KW-0949">S-adenosyl-L-methionine</keyword>
<dbReference type="InterPro" id="IPR026890">
    <property type="entry name" value="Mononeg_mRNAcap"/>
</dbReference>
<evidence type="ECO:0000256" key="13">
    <source>
        <dbReference type="ARBA" id="ARBA00022840"/>
    </source>
</evidence>
<evidence type="ECO:0000256" key="8">
    <source>
        <dbReference type="ARBA" id="ARBA00022679"/>
    </source>
</evidence>
<keyword evidence="8" id="KW-0808">Transferase</keyword>
<dbReference type="EC" id="2.7.7.88" evidence="4"/>
<dbReference type="InterPro" id="IPR014023">
    <property type="entry name" value="Mononeg_RNA_pol_cat"/>
</dbReference>
<evidence type="ECO:0000256" key="20">
    <source>
        <dbReference type="ARBA" id="ARBA00024499"/>
    </source>
</evidence>
<evidence type="ECO:0000256" key="19">
    <source>
        <dbReference type="ARBA" id="ARBA00024494"/>
    </source>
</evidence>
<dbReference type="PROSITE" id="PS50526">
    <property type="entry name" value="RDRP_SSRNA_NEG_NONSEG"/>
    <property type="match status" value="1"/>
</dbReference>
<evidence type="ECO:0000256" key="10">
    <source>
        <dbReference type="ARBA" id="ARBA00022695"/>
    </source>
</evidence>
<evidence type="ECO:0000313" key="31">
    <source>
        <dbReference type="Proteomes" id="UP001256108"/>
    </source>
</evidence>
<comment type="catalytic activity">
    <reaction evidence="24">
        <text>a 5'-end (5'-triphosphoguanosine)-adenylyl-adenylyl-cytidylyl-adenosine in mRNA + S-adenosyl-L-methionine = a 5'-end (5'-triphosphoguanosine)-(2'-O-methyladenylyl)-adenylyl-cytidylyl-adenosine in mRNA + S-adenosyl-L-homocysteine + H(+)</text>
        <dbReference type="Rhea" id="RHEA:65380"/>
        <dbReference type="Rhea" id="RHEA-COMP:16797"/>
        <dbReference type="Rhea" id="RHEA-COMP:16801"/>
        <dbReference type="ChEBI" id="CHEBI:15378"/>
        <dbReference type="ChEBI" id="CHEBI:57856"/>
        <dbReference type="ChEBI" id="CHEBI:59789"/>
        <dbReference type="ChEBI" id="CHEBI:156482"/>
        <dbReference type="ChEBI" id="CHEBI:156484"/>
    </reaction>
</comment>
<evidence type="ECO:0000256" key="7">
    <source>
        <dbReference type="ARBA" id="ARBA00022664"/>
    </source>
</evidence>
<keyword evidence="13" id="KW-0067">ATP-binding</keyword>
<evidence type="ECO:0000256" key="3">
    <source>
        <dbReference type="ARBA" id="ARBA00012494"/>
    </source>
</evidence>
<accession>A0AAE9MRU6</accession>
<keyword evidence="11" id="KW-0547">Nucleotide-binding</keyword>
<feature type="region of interest" description="Disordered" evidence="27">
    <location>
        <begin position="2104"/>
        <end position="2126"/>
    </location>
</feature>
<evidence type="ECO:0000256" key="26">
    <source>
        <dbReference type="ARBA" id="ARBA00048548"/>
    </source>
</evidence>
<dbReference type="GO" id="GO:0005524">
    <property type="term" value="F:ATP binding"/>
    <property type="evidence" value="ECO:0007669"/>
    <property type="project" value="UniProtKB-KW"/>
</dbReference>
<evidence type="ECO:0000256" key="27">
    <source>
        <dbReference type="SAM" id="MobiDB-lite"/>
    </source>
</evidence>
<comment type="subcellular location">
    <subcellularLocation>
        <location evidence="1">Host cytoplasm</location>
    </subcellularLocation>
    <subcellularLocation>
        <location evidence="2">Virion</location>
    </subcellularLocation>
</comment>
<feature type="domain" description="Mononegavirus-type SAM-dependent 2'-O-MTase" evidence="29">
    <location>
        <begin position="1691"/>
        <end position="1877"/>
    </location>
</feature>
<comment type="catalytic activity">
    <reaction evidence="25">
        <text>a 5'-end (5'-triphosphoguanosine)-adenylyl-adenylyl-cytidylyl-adenosine in mRNA + 2 S-adenosyl-L-methionine = a 5'-end (N(7)-methyl 5'-triphosphoguanosine)-(2'-O-methyladenylyl)-adenylyl-cytidylyl-adenosine in mRNA + 2 S-adenosyl-L-homocysteine + H(+)</text>
        <dbReference type="Rhea" id="RHEA:65376"/>
        <dbReference type="Rhea" id="RHEA-COMP:16797"/>
        <dbReference type="Rhea" id="RHEA-COMP:16798"/>
        <dbReference type="ChEBI" id="CHEBI:15378"/>
        <dbReference type="ChEBI" id="CHEBI:57856"/>
        <dbReference type="ChEBI" id="CHEBI:59789"/>
        <dbReference type="ChEBI" id="CHEBI:156483"/>
        <dbReference type="ChEBI" id="CHEBI:156484"/>
        <dbReference type="EC" id="2.1.1.375"/>
    </reaction>
</comment>
<evidence type="ECO:0000259" key="29">
    <source>
        <dbReference type="PROSITE" id="PS51590"/>
    </source>
</evidence>
<evidence type="ECO:0000256" key="21">
    <source>
        <dbReference type="ARBA" id="ARBA00026099"/>
    </source>
</evidence>
<dbReference type="InterPro" id="IPR025786">
    <property type="entry name" value="Mononega_L_MeTrfase"/>
</dbReference>
<evidence type="ECO:0000256" key="15">
    <source>
        <dbReference type="ARBA" id="ARBA00022953"/>
    </source>
</evidence>
<keyword evidence="17" id="KW-1035">Host cytoplasm</keyword>
<dbReference type="GO" id="GO:0003968">
    <property type="term" value="F:RNA-directed RNA polymerase activity"/>
    <property type="evidence" value="ECO:0007669"/>
    <property type="project" value="UniProtKB-KW"/>
</dbReference>
<evidence type="ECO:0000313" key="30">
    <source>
        <dbReference type="EMBL" id="UTQ50618.1"/>
    </source>
</evidence>
<evidence type="ECO:0000256" key="23">
    <source>
        <dbReference type="ARBA" id="ARBA00031012"/>
    </source>
</evidence>
<evidence type="ECO:0000259" key="28">
    <source>
        <dbReference type="PROSITE" id="PS50526"/>
    </source>
</evidence>
<evidence type="ECO:0000256" key="17">
    <source>
        <dbReference type="ARBA" id="ARBA00023200"/>
    </source>
</evidence>
<evidence type="ECO:0000256" key="11">
    <source>
        <dbReference type="ARBA" id="ARBA00022741"/>
    </source>
</evidence>
<proteinExistence type="predicted"/>
<dbReference type="PROSITE" id="PS51590">
    <property type="entry name" value="SAM_MT_MNV_L"/>
    <property type="match status" value="1"/>
</dbReference>
<dbReference type="GO" id="GO:0016787">
    <property type="term" value="F:hydrolase activity"/>
    <property type="evidence" value="ECO:0007669"/>
    <property type="project" value="UniProtKB-KW"/>
</dbReference>
<evidence type="ECO:0000256" key="6">
    <source>
        <dbReference type="ARBA" id="ARBA00022603"/>
    </source>
</evidence>
<keyword evidence="16" id="KW-0506">mRNA capping</keyword>
<dbReference type="EMBL" id="OL472125">
    <property type="protein sequence ID" value="UTQ50618.1"/>
    <property type="molecule type" value="Viral_cRNA"/>
</dbReference>
<gene>
    <name evidence="30" type="primary">L</name>
</gene>
<evidence type="ECO:0000256" key="4">
    <source>
        <dbReference type="ARBA" id="ARBA00012582"/>
    </source>
</evidence>
<organism evidence="30 31">
    <name type="scientific">Taraxacum cytorhabdovirus 1</name>
    <dbReference type="NCBI Taxonomy" id="2950880"/>
    <lineage>
        <taxon>Viruses</taxon>
        <taxon>Riboviria</taxon>
        <taxon>Orthornavirae</taxon>
        <taxon>Negarnaviricota</taxon>
        <taxon>Haploviricotina</taxon>
        <taxon>Monjiviricetes</taxon>
        <taxon>Mononegavirales</taxon>
        <taxon>Rhabdoviridae</taxon>
        <taxon>Betarhabdovirinae</taxon>
        <taxon>Alphacytorhabdovirus</taxon>
        <taxon>Alphacytorhabdovirus taraxaci</taxon>
    </lineage>
</organism>
<reference evidence="30" key="1">
    <citation type="journal article" date="2022" name="bioRxiv">
        <title>In-depth study of tomato and weed viromes reveals undiscovered plant virus diversity in an agroecosystem.</title>
        <authorList>
            <person name="Rivarez M.P.S."/>
            <person name="Pecman A."/>
            <person name="Bacnik K."/>
            <person name="Maksimovic Carvalho Ferreira O."/>
            <person name="Vucurovic A."/>
            <person name="Seljak G."/>
            <person name="Mehle N."/>
            <person name="Gutierrez-Aguirre I."/>
            <person name="Ravnikar M."/>
            <person name="Kutnjak D."/>
        </authorList>
    </citation>
    <scope>NUCLEOTIDE SEQUENCE</scope>
    <source>
        <strain evidence="30">PLE20SW</strain>
    </source>
</reference>
<dbReference type="Pfam" id="PF14318">
    <property type="entry name" value="Mononeg_mRNAcap"/>
    <property type="match status" value="1"/>
</dbReference>
<dbReference type="Pfam" id="PF00946">
    <property type="entry name" value="Mononeg_RNA_pol"/>
    <property type="match status" value="1"/>
</dbReference>